<accession>A0A0H3G907</accession>
<sequence>MTSIPQSSTDNSDTLWHSIVIAASYDDGAAAQEHLDAGFPVYYVEDDTPEGLLIKEYPDGHRELVRFNETGDEVIKTL</sequence>
<name>A0A0H3G907_ZYMMA</name>
<reference evidence="1 2" key="1">
    <citation type="journal article" date="2011" name="J. Bacteriol.">
        <title>Genome sequence of the ethanol-producing Zymomonas mobilis subsp. mobilis lectotype strain ATCC 10988.</title>
        <authorList>
            <person name="Pappas K.M."/>
            <person name="Kouvelis V.N."/>
            <person name="Saunders E."/>
            <person name="Brettin T.S."/>
            <person name="Bruce D."/>
            <person name="Detter C."/>
            <person name="Balakireva M."/>
            <person name="Han C.S."/>
            <person name="Savvakis G."/>
            <person name="Kyrpides N.C."/>
            <person name="Typas M.A."/>
        </authorList>
    </citation>
    <scope>NUCLEOTIDE SEQUENCE [LARGE SCALE GENOMIC DNA]</scope>
    <source>
        <strain evidence="2">ATCC 10988 / DSM 424 / CCUG 17860 / LMG 404 / NCIMB 8938 / NRRL B-806 / ZM1</strain>
        <plasmid evidence="1">pZMOB04</plasmid>
    </source>
</reference>
<dbReference type="HOGENOM" id="CLU_190411_0_0_5"/>
<dbReference type="EMBL" id="CP002854">
    <property type="protein sequence ID" value="AEH63632.1"/>
    <property type="molecule type" value="Genomic_DNA"/>
</dbReference>
<dbReference type="AlphaFoldDB" id="A0A0H3G907"/>
<dbReference type="OrthoDB" id="7362463at2"/>
<dbReference type="KEGG" id="zmm:Zmob_1842"/>
<organism evidence="1 2">
    <name type="scientific">Zymomonas mobilis subsp. mobilis (strain ATCC 10988 / DSM 424 / LMG 404 / NCIMB 8938 / NRRL B-806 / ZM1)</name>
    <dbReference type="NCBI Taxonomy" id="555217"/>
    <lineage>
        <taxon>Bacteria</taxon>
        <taxon>Pseudomonadati</taxon>
        <taxon>Pseudomonadota</taxon>
        <taxon>Alphaproteobacteria</taxon>
        <taxon>Sphingomonadales</taxon>
        <taxon>Zymomonadaceae</taxon>
        <taxon>Zymomonas</taxon>
    </lineage>
</organism>
<keyword evidence="1" id="KW-0614">Plasmid</keyword>
<gene>
    <name evidence="1" type="ordered locus">Zmob_1842</name>
</gene>
<protein>
    <submittedName>
        <fullName evidence="1">Uncharacterized protein</fullName>
    </submittedName>
</protein>
<proteinExistence type="predicted"/>
<evidence type="ECO:0000313" key="1">
    <source>
        <dbReference type="EMBL" id="AEH63632.1"/>
    </source>
</evidence>
<dbReference type="RefSeq" id="WP_014466464.1">
    <property type="nucleotide sequence ID" value="NC_017184.1"/>
</dbReference>
<geneLocation type="plasmid" evidence="1 2">
    <name>pZMOB04</name>
</geneLocation>
<evidence type="ECO:0000313" key="2">
    <source>
        <dbReference type="Proteomes" id="UP000001494"/>
    </source>
</evidence>
<dbReference type="Proteomes" id="UP000001494">
    <property type="component" value="Plasmid pZMOB04"/>
</dbReference>